<dbReference type="Pfam" id="PF08843">
    <property type="entry name" value="AbiEii"/>
    <property type="match status" value="1"/>
</dbReference>
<dbReference type="GO" id="GO:0016740">
    <property type="term" value="F:transferase activity"/>
    <property type="evidence" value="ECO:0007669"/>
    <property type="project" value="UniProtKB-KW"/>
</dbReference>
<accession>A0A5R8NGU0</accession>
<sequence>MLTFDEEQRVAGQFGVAVEQVRRDHLISHLLGAISRDFSEDVLFFGGTALSRTVLPDGRLSEDIDLIALGRRQEIAERMERLLLRAVRREFPDLQWRPALTDVRDTQPAVIITSAGTAVRVQLLNRTGYPSWPTELRQIVQRYADAPAAELIVPTTPAFVAWKTAAWADRRASRDLYDLKLLADHGAVTEDAAELFRRYGPTNRYPSGALFTDPPDEATWRRELSAQTRLTVTAADALRYVRGVWASIVPTA</sequence>
<reference evidence="1 2" key="1">
    <citation type="submission" date="2019-05" db="EMBL/GenBank/DDBJ databases">
        <title>Genomes sequences of two Nocardia cyriacigeorgica environmental isolates, type strains Nocardia asteroides ATCC 19247 and Nocardia cyriacigeorgica DSM 44484.</title>
        <authorList>
            <person name="Vautrin F."/>
            <person name="Bergeron E."/>
            <person name="Dubost A."/>
            <person name="Abrouk D."/>
            <person name="Rodriguez Nava V."/>
            <person name="Pujic P."/>
        </authorList>
    </citation>
    <scope>NUCLEOTIDE SEQUENCE [LARGE SCALE GENOMIC DNA]</scope>
    <source>
        <strain evidence="1 2">EML 446</strain>
    </source>
</reference>
<dbReference type="AlphaFoldDB" id="A0A5R8NGU0"/>
<organism evidence="1 2">
    <name type="scientific">Nocardia cyriacigeorgica</name>
    <dbReference type="NCBI Taxonomy" id="135487"/>
    <lineage>
        <taxon>Bacteria</taxon>
        <taxon>Bacillati</taxon>
        <taxon>Actinomycetota</taxon>
        <taxon>Actinomycetes</taxon>
        <taxon>Mycobacteriales</taxon>
        <taxon>Nocardiaceae</taxon>
        <taxon>Nocardia</taxon>
    </lineage>
</organism>
<dbReference type="Proteomes" id="UP000306378">
    <property type="component" value="Unassembled WGS sequence"/>
</dbReference>
<gene>
    <name evidence="1" type="ORF">FEK34_22055</name>
</gene>
<protein>
    <submittedName>
        <fullName evidence="1">Nucleotidyl transferase AbiEii/AbiGii toxin family protein</fullName>
    </submittedName>
</protein>
<name>A0A5R8NGU0_9NOCA</name>
<dbReference type="RefSeq" id="WP_138450931.1">
    <property type="nucleotide sequence ID" value="NZ_VBUT01000009.1"/>
</dbReference>
<evidence type="ECO:0000313" key="2">
    <source>
        <dbReference type="Proteomes" id="UP000306378"/>
    </source>
</evidence>
<dbReference type="InterPro" id="IPR014942">
    <property type="entry name" value="AbiEii"/>
</dbReference>
<keyword evidence="1" id="KW-0808">Transferase</keyword>
<proteinExistence type="predicted"/>
<dbReference type="EMBL" id="VBUT01000009">
    <property type="protein sequence ID" value="TLF74891.1"/>
    <property type="molecule type" value="Genomic_DNA"/>
</dbReference>
<evidence type="ECO:0000313" key="1">
    <source>
        <dbReference type="EMBL" id="TLF74891.1"/>
    </source>
</evidence>
<comment type="caution">
    <text evidence="1">The sequence shown here is derived from an EMBL/GenBank/DDBJ whole genome shotgun (WGS) entry which is preliminary data.</text>
</comment>